<sequence>MQAPTATMSDLLAQAAIGVLKLFMCVYDIVTFIPYYALCRPDKKFKESKRTKAKSVTGDPGGPYRATDNPGDLTTSLFEDCETLDDLFLRAVQSYGPRDCLGTRELLNEEDEMQPNGKSFKKVIMGNYNWITFEEVYTKATNFGSGLLGIGQKPRKNCLIFAETKAEWMIAAQACIKYNFPGPDAILHGVNQSEVTHVITSTSLLPKFKEIIKDMPLVTHLIYIGDGKTPSFSDFPQHIKLLSMTEVEQIGAMPDNIKTPVTKPKKEDIAVIMYTSGSTGVPKGVLISHSNLMCGMSGQCQKIVGLGTDDVYVGYLPLAHVLELSAANGTKIGYSSPLTLTDQVIMDRLYKGVWDKVNDSGPLGKALFKFAYDYKMKKIEAGYSTPILNKIIYKKIRAILGGEIRMMLSGGAPLSDTTLRFMNICFCCPVLQGYGLTETCGAGTITEVSDLSLGRVGAPLFCNEFRLRDWPEDKPYPRGEILVGGGNVTMGYYKMEEKTKEDFIDIDGMRYFCTGDIGMFEEDGCLRIIDRKKDLVKLQTGEYVALGQVESILTMSPLVDQICVYGDSRHSYTVAMIVVNHKHLKSLAEELTMTEDNVVELCKNSQIVKEVLKRVAKHGVDAKLDKFCIPQKIHLCADMWMPDSGLVTDSFKLKRKSLDEHFKTVIANMYK</sequence>
<evidence type="ECO:0000256" key="2">
    <source>
        <dbReference type="ARBA" id="ARBA00022598"/>
    </source>
</evidence>
<evidence type="ECO:0000256" key="6">
    <source>
        <dbReference type="ARBA" id="ARBA00024484"/>
    </source>
</evidence>
<gene>
    <name evidence="11" type="ORF">KUTeg_011922</name>
</gene>
<evidence type="ECO:0000259" key="10">
    <source>
        <dbReference type="Pfam" id="PF00501"/>
    </source>
</evidence>
<dbReference type="Proteomes" id="UP001217089">
    <property type="component" value="Unassembled WGS sequence"/>
</dbReference>
<dbReference type="PANTHER" id="PTHR43272:SF83">
    <property type="entry name" value="ACYL-COA SYNTHETASE LONG-CHAIN, ISOFORM J"/>
    <property type="match status" value="1"/>
</dbReference>
<evidence type="ECO:0000256" key="7">
    <source>
        <dbReference type="ARBA" id="ARBA00026121"/>
    </source>
</evidence>
<dbReference type="Gene3D" id="3.40.50.12780">
    <property type="entry name" value="N-terminal domain of ligase-like"/>
    <property type="match status" value="1"/>
</dbReference>
<dbReference type="PROSITE" id="PS00455">
    <property type="entry name" value="AMP_BINDING"/>
    <property type="match status" value="1"/>
</dbReference>
<keyword evidence="2" id="KW-0436">Ligase</keyword>
<protein>
    <recommendedName>
        <fullName evidence="7">long-chain-fatty-acid--CoA ligase</fullName>
        <ecNumber evidence="7">6.2.1.3</ecNumber>
    </recommendedName>
</protein>
<comment type="catalytic activity">
    <reaction evidence="6">
        <text>a long-chain fatty acid + ATP + CoA = a long-chain fatty acyl-CoA + AMP + diphosphate</text>
        <dbReference type="Rhea" id="RHEA:15421"/>
        <dbReference type="ChEBI" id="CHEBI:30616"/>
        <dbReference type="ChEBI" id="CHEBI:33019"/>
        <dbReference type="ChEBI" id="CHEBI:57287"/>
        <dbReference type="ChEBI" id="CHEBI:57560"/>
        <dbReference type="ChEBI" id="CHEBI:83139"/>
        <dbReference type="ChEBI" id="CHEBI:456215"/>
        <dbReference type="EC" id="6.2.1.3"/>
    </reaction>
    <physiologicalReaction direction="left-to-right" evidence="6">
        <dbReference type="Rhea" id="RHEA:15422"/>
    </physiologicalReaction>
</comment>
<feature type="transmembrane region" description="Helical" evidence="9">
    <location>
        <begin position="12"/>
        <end position="38"/>
    </location>
</feature>
<dbReference type="PANTHER" id="PTHR43272">
    <property type="entry name" value="LONG-CHAIN-FATTY-ACID--COA LIGASE"/>
    <property type="match status" value="1"/>
</dbReference>
<evidence type="ECO:0000313" key="12">
    <source>
        <dbReference type="Proteomes" id="UP001217089"/>
    </source>
</evidence>
<evidence type="ECO:0000256" key="4">
    <source>
        <dbReference type="ARBA" id="ARBA00022832"/>
    </source>
</evidence>
<feature type="domain" description="AMP-dependent synthetase/ligase" evidence="10">
    <location>
        <begin position="123"/>
        <end position="493"/>
    </location>
</feature>
<evidence type="ECO:0000256" key="8">
    <source>
        <dbReference type="SAM" id="MobiDB-lite"/>
    </source>
</evidence>
<dbReference type="InterPro" id="IPR042099">
    <property type="entry name" value="ANL_N_sf"/>
</dbReference>
<keyword evidence="3" id="KW-0547">Nucleotide-binding</keyword>
<proteinExistence type="inferred from homology"/>
<dbReference type="Gene3D" id="3.30.300.30">
    <property type="match status" value="1"/>
</dbReference>
<dbReference type="Pfam" id="PF00501">
    <property type="entry name" value="AMP-binding"/>
    <property type="match status" value="1"/>
</dbReference>
<evidence type="ECO:0000256" key="9">
    <source>
        <dbReference type="SAM" id="Phobius"/>
    </source>
</evidence>
<evidence type="ECO:0000256" key="3">
    <source>
        <dbReference type="ARBA" id="ARBA00022741"/>
    </source>
</evidence>
<keyword evidence="4" id="KW-0443">Lipid metabolism</keyword>
<dbReference type="InterPro" id="IPR020845">
    <property type="entry name" value="AMP-binding_CS"/>
</dbReference>
<reference evidence="11 12" key="1">
    <citation type="submission" date="2022-12" db="EMBL/GenBank/DDBJ databases">
        <title>Chromosome-level genome of Tegillarca granosa.</title>
        <authorList>
            <person name="Kim J."/>
        </authorList>
    </citation>
    <scope>NUCLEOTIDE SEQUENCE [LARGE SCALE GENOMIC DNA]</scope>
    <source>
        <strain evidence="11">Teg-2019</strain>
        <tissue evidence="11">Adductor muscle</tissue>
    </source>
</reference>
<comment type="caution">
    <text evidence="11">The sequence shown here is derived from an EMBL/GenBank/DDBJ whole genome shotgun (WGS) entry which is preliminary data.</text>
</comment>
<comment type="similarity">
    <text evidence="1">Belongs to the ATP-dependent AMP-binding enzyme family.</text>
</comment>
<keyword evidence="4" id="KW-0276">Fatty acid metabolism</keyword>
<dbReference type="InterPro" id="IPR045851">
    <property type="entry name" value="AMP-bd_C_sf"/>
</dbReference>
<evidence type="ECO:0000256" key="1">
    <source>
        <dbReference type="ARBA" id="ARBA00006432"/>
    </source>
</evidence>
<keyword evidence="9" id="KW-0472">Membrane</keyword>
<evidence type="ECO:0000313" key="11">
    <source>
        <dbReference type="EMBL" id="KAJ8310057.1"/>
    </source>
</evidence>
<dbReference type="EC" id="6.2.1.3" evidence="7"/>
<dbReference type="InterPro" id="IPR000873">
    <property type="entry name" value="AMP-dep_synth/lig_dom"/>
</dbReference>
<keyword evidence="5" id="KW-0067">ATP-binding</keyword>
<keyword evidence="12" id="KW-1185">Reference proteome</keyword>
<dbReference type="EMBL" id="JARBDR010000640">
    <property type="protein sequence ID" value="KAJ8310057.1"/>
    <property type="molecule type" value="Genomic_DNA"/>
</dbReference>
<evidence type="ECO:0000256" key="5">
    <source>
        <dbReference type="ARBA" id="ARBA00022840"/>
    </source>
</evidence>
<keyword evidence="9" id="KW-1133">Transmembrane helix</keyword>
<accession>A0ABQ9EY17</accession>
<dbReference type="SUPFAM" id="SSF56801">
    <property type="entry name" value="Acetyl-CoA synthetase-like"/>
    <property type="match status" value="1"/>
</dbReference>
<feature type="region of interest" description="Disordered" evidence="8">
    <location>
        <begin position="49"/>
        <end position="69"/>
    </location>
</feature>
<name>A0ABQ9EY17_TEGGR</name>
<keyword evidence="9" id="KW-0812">Transmembrane</keyword>
<organism evidence="11 12">
    <name type="scientific">Tegillarca granosa</name>
    <name type="common">Malaysian cockle</name>
    <name type="synonym">Anadara granosa</name>
    <dbReference type="NCBI Taxonomy" id="220873"/>
    <lineage>
        <taxon>Eukaryota</taxon>
        <taxon>Metazoa</taxon>
        <taxon>Spiralia</taxon>
        <taxon>Lophotrochozoa</taxon>
        <taxon>Mollusca</taxon>
        <taxon>Bivalvia</taxon>
        <taxon>Autobranchia</taxon>
        <taxon>Pteriomorphia</taxon>
        <taxon>Arcoida</taxon>
        <taxon>Arcoidea</taxon>
        <taxon>Arcidae</taxon>
        <taxon>Tegillarca</taxon>
    </lineage>
</organism>